<organism evidence="1 2">
    <name type="scientific">Cinchona calisaya</name>
    <dbReference type="NCBI Taxonomy" id="153742"/>
    <lineage>
        <taxon>Eukaryota</taxon>
        <taxon>Viridiplantae</taxon>
        <taxon>Streptophyta</taxon>
        <taxon>Embryophyta</taxon>
        <taxon>Tracheophyta</taxon>
        <taxon>Spermatophyta</taxon>
        <taxon>Magnoliopsida</taxon>
        <taxon>eudicotyledons</taxon>
        <taxon>Gunneridae</taxon>
        <taxon>Pentapetalae</taxon>
        <taxon>asterids</taxon>
        <taxon>lamiids</taxon>
        <taxon>Gentianales</taxon>
        <taxon>Rubiaceae</taxon>
        <taxon>Cinchonoideae</taxon>
        <taxon>Cinchoneae</taxon>
        <taxon>Cinchona</taxon>
    </lineage>
</organism>
<dbReference type="EMBL" id="JBJUIK010000001">
    <property type="protein sequence ID" value="KAL3537450.1"/>
    <property type="molecule type" value="Genomic_DNA"/>
</dbReference>
<protein>
    <submittedName>
        <fullName evidence="1">Uncharacterized protein</fullName>
    </submittedName>
</protein>
<proteinExistence type="predicted"/>
<evidence type="ECO:0000313" key="2">
    <source>
        <dbReference type="Proteomes" id="UP001630127"/>
    </source>
</evidence>
<reference evidence="1 2" key="1">
    <citation type="submission" date="2024-11" db="EMBL/GenBank/DDBJ databases">
        <title>A near-complete genome assembly of Cinchona calisaya.</title>
        <authorList>
            <person name="Lian D.C."/>
            <person name="Zhao X.W."/>
            <person name="Wei L."/>
        </authorList>
    </citation>
    <scope>NUCLEOTIDE SEQUENCE [LARGE SCALE GENOMIC DNA]</scope>
    <source>
        <tissue evidence="1">Nenye</tissue>
    </source>
</reference>
<accession>A0ABD3B1P3</accession>
<comment type="caution">
    <text evidence="1">The sequence shown here is derived from an EMBL/GenBank/DDBJ whole genome shotgun (WGS) entry which is preliminary data.</text>
</comment>
<dbReference type="Proteomes" id="UP001630127">
    <property type="component" value="Unassembled WGS sequence"/>
</dbReference>
<gene>
    <name evidence="1" type="ORF">ACH5RR_000816</name>
</gene>
<keyword evidence="2" id="KW-1185">Reference proteome</keyword>
<name>A0ABD3B1P3_9GENT</name>
<dbReference type="AlphaFoldDB" id="A0ABD3B1P3"/>
<sequence>MAALFIGHCFHSKSSSRQLLQPKNDPRIIMSVSCENRQSSDPLNTEVAKKEKKEHKRILPELFLSVDKFGKGLRDNLSPKQKGDWKDLTLMSLSFALYVYISQKLVCTYCAWMSMAKSPW</sequence>
<evidence type="ECO:0000313" key="1">
    <source>
        <dbReference type="EMBL" id="KAL3537450.1"/>
    </source>
</evidence>